<keyword evidence="5" id="KW-0949">S-adenosyl-L-methionine</keyword>
<evidence type="ECO:0000256" key="7">
    <source>
        <dbReference type="PROSITE-ProRule" id="PRU00358"/>
    </source>
</evidence>
<gene>
    <name evidence="13" type="ORF">JRO89_XS14G0144900</name>
</gene>
<evidence type="ECO:0000256" key="8">
    <source>
        <dbReference type="SAM" id="MobiDB-lite"/>
    </source>
</evidence>
<dbReference type="PROSITE" id="PS51015">
    <property type="entry name" value="YDG"/>
    <property type="match status" value="1"/>
</dbReference>
<dbReference type="InterPro" id="IPR003616">
    <property type="entry name" value="Post-SET_dom"/>
</dbReference>
<evidence type="ECO:0000313" key="14">
    <source>
        <dbReference type="Proteomes" id="UP000827721"/>
    </source>
</evidence>
<dbReference type="SUPFAM" id="SSF88697">
    <property type="entry name" value="PUA domain-like"/>
    <property type="match status" value="1"/>
</dbReference>
<dbReference type="Pfam" id="PF02182">
    <property type="entry name" value="SAD_SRA"/>
    <property type="match status" value="1"/>
</dbReference>
<protein>
    <recommendedName>
        <fullName evidence="15">Histone-lysine N-methyltransferase, H3 lysine-9 specific SUVH4</fullName>
    </recommendedName>
</protein>
<accession>A0ABQ8H5D2</accession>
<evidence type="ECO:0000256" key="1">
    <source>
        <dbReference type="ARBA" id="ARBA00004584"/>
    </source>
</evidence>
<feature type="domain" description="Post-SET" evidence="11">
    <location>
        <begin position="676"/>
        <end position="692"/>
    </location>
</feature>
<dbReference type="Gene3D" id="2.170.270.10">
    <property type="entry name" value="SET domain"/>
    <property type="match status" value="1"/>
</dbReference>
<feature type="region of interest" description="Disordered" evidence="8">
    <location>
        <begin position="1"/>
        <end position="63"/>
    </location>
</feature>
<reference evidence="13 14" key="1">
    <citation type="submission" date="2021-02" db="EMBL/GenBank/DDBJ databases">
        <title>Plant Genome Project.</title>
        <authorList>
            <person name="Zhang R.-G."/>
        </authorList>
    </citation>
    <scope>NUCLEOTIDE SEQUENCE [LARGE SCALE GENOMIC DNA]</scope>
    <source>
        <tissue evidence="13">Leaves</tissue>
    </source>
</reference>
<dbReference type="InterPro" id="IPR015947">
    <property type="entry name" value="PUA-like_sf"/>
</dbReference>
<keyword evidence="14" id="KW-1185">Reference proteome</keyword>
<evidence type="ECO:0000256" key="6">
    <source>
        <dbReference type="ARBA" id="ARBA00023242"/>
    </source>
</evidence>
<proteinExistence type="predicted"/>
<feature type="domain" description="SET" evidence="9">
    <location>
        <begin position="483"/>
        <end position="662"/>
    </location>
</feature>
<dbReference type="InterPro" id="IPR046341">
    <property type="entry name" value="SET_dom_sf"/>
</dbReference>
<keyword evidence="3" id="KW-0489">Methyltransferase</keyword>
<dbReference type="Proteomes" id="UP000827721">
    <property type="component" value="Unassembled WGS sequence"/>
</dbReference>
<dbReference type="PROSITE" id="PS50867">
    <property type="entry name" value="PRE_SET"/>
    <property type="match status" value="1"/>
</dbReference>
<name>A0ABQ8H5D2_9ROSI</name>
<evidence type="ECO:0000256" key="5">
    <source>
        <dbReference type="ARBA" id="ARBA00022691"/>
    </source>
</evidence>
<evidence type="ECO:0000259" key="10">
    <source>
        <dbReference type="PROSITE" id="PS50867"/>
    </source>
</evidence>
<dbReference type="InterPro" id="IPR007728">
    <property type="entry name" value="Pre-SET_dom"/>
</dbReference>
<feature type="compositionally biased region" description="Basic and acidic residues" evidence="8">
    <location>
        <begin position="23"/>
        <end position="32"/>
    </location>
</feature>
<dbReference type="InterPro" id="IPR051357">
    <property type="entry name" value="H3K9_HMTase_SUVAR3-9"/>
</dbReference>
<dbReference type="SMART" id="SM00466">
    <property type="entry name" value="SRA"/>
    <property type="match status" value="1"/>
</dbReference>
<dbReference type="Gene3D" id="2.30.280.10">
    <property type="entry name" value="SRA-YDG"/>
    <property type="match status" value="1"/>
</dbReference>
<dbReference type="Pfam" id="PF05033">
    <property type="entry name" value="Pre-SET"/>
    <property type="match status" value="1"/>
</dbReference>
<dbReference type="Pfam" id="PF00856">
    <property type="entry name" value="SET"/>
    <property type="match status" value="1"/>
</dbReference>
<dbReference type="PROSITE" id="PS50280">
    <property type="entry name" value="SET"/>
    <property type="match status" value="1"/>
</dbReference>
<organism evidence="13 14">
    <name type="scientific">Xanthoceras sorbifolium</name>
    <dbReference type="NCBI Taxonomy" id="99658"/>
    <lineage>
        <taxon>Eukaryota</taxon>
        <taxon>Viridiplantae</taxon>
        <taxon>Streptophyta</taxon>
        <taxon>Embryophyta</taxon>
        <taxon>Tracheophyta</taxon>
        <taxon>Spermatophyta</taxon>
        <taxon>Magnoliopsida</taxon>
        <taxon>eudicotyledons</taxon>
        <taxon>Gunneridae</taxon>
        <taxon>Pentapetalae</taxon>
        <taxon>rosids</taxon>
        <taxon>malvids</taxon>
        <taxon>Sapindales</taxon>
        <taxon>Sapindaceae</taxon>
        <taxon>Xanthoceroideae</taxon>
        <taxon>Xanthoceras</taxon>
    </lineage>
</organism>
<dbReference type="EMBL" id="JAFEMO010000014">
    <property type="protein sequence ID" value="KAH7548509.1"/>
    <property type="molecule type" value="Genomic_DNA"/>
</dbReference>
<evidence type="ECO:0000259" key="12">
    <source>
        <dbReference type="PROSITE" id="PS51015"/>
    </source>
</evidence>
<evidence type="ECO:0008006" key="15">
    <source>
        <dbReference type="Google" id="ProtNLM"/>
    </source>
</evidence>
<dbReference type="InterPro" id="IPR003105">
    <property type="entry name" value="SRA_YDG"/>
</dbReference>
<dbReference type="SMART" id="SM00317">
    <property type="entry name" value="SET"/>
    <property type="match status" value="1"/>
</dbReference>
<evidence type="ECO:0000259" key="11">
    <source>
        <dbReference type="PROSITE" id="PS50868"/>
    </source>
</evidence>
<dbReference type="InterPro" id="IPR001214">
    <property type="entry name" value="SET_dom"/>
</dbReference>
<evidence type="ECO:0000313" key="13">
    <source>
        <dbReference type="EMBL" id="KAH7548509.1"/>
    </source>
</evidence>
<dbReference type="SUPFAM" id="SSF82199">
    <property type="entry name" value="SET domain"/>
    <property type="match status" value="1"/>
</dbReference>
<evidence type="ECO:0000256" key="3">
    <source>
        <dbReference type="ARBA" id="ARBA00022603"/>
    </source>
</evidence>
<feature type="domain" description="YDG" evidence="12">
    <location>
        <begin position="170"/>
        <end position="325"/>
    </location>
</feature>
<dbReference type="InterPro" id="IPR036987">
    <property type="entry name" value="SRA-YDG_sf"/>
</dbReference>
<dbReference type="SMART" id="SM00468">
    <property type="entry name" value="PreSET"/>
    <property type="match status" value="1"/>
</dbReference>
<evidence type="ECO:0000256" key="2">
    <source>
        <dbReference type="ARBA" id="ARBA00022454"/>
    </source>
</evidence>
<comment type="caution">
    <text evidence="13">The sequence shown here is derived from an EMBL/GenBank/DDBJ whole genome shotgun (WGS) entry which is preliminary data.</text>
</comment>
<comment type="subcellular location">
    <subcellularLocation>
        <location evidence="1">Chromosome</location>
        <location evidence="1">Centromere</location>
    </subcellularLocation>
    <subcellularLocation>
        <location evidence="7">Nucleus</location>
    </subcellularLocation>
</comment>
<dbReference type="PROSITE" id="PS50868">
    <property type="entry name" value="POST_SET"/>
    <property type="match status" value="1"/>
</dbReference>
<dbReference type="PANTHER" id="PTHR45660">
    <property type="entry name" value="HISTONE-LYSINE N-METHYLTRANSFERASE SETMAR"/>
    <property type="match status" value="1"/>
</dbReference>
<keyword evidence="6 7" id="KW-0539">Nucleus</keyword>
<keyword evidence="2" id="KW-0158">Chromosome</keyword>
<dbReference type="PANTHER" id="PTHR45660:SF94">
    <property type="entry name" value="HISTONE-LYSINE N-METHYLTRANSFERASE, H3 LYSINE-9 SPECIFIC SUVH4"/>
    <property type="match status" value="1"/>
</dbReference>
<sequence>MQRGRRIGINNVADGKRPGCGYDQKEPLDQGRRVRTRLQYALDCEKPSHGSGKKQPLGAPGDNVSKNKVEVEAFLKEGRKNLNRLCVKDENCSSEMRTGTPPIEHGEKEIVNSEDDDLRCTGYGNPLVDKYGIGTFLKLKEILRLLNLHYLQRAKISEQTEIFNADKKIDLLPGIEVGHQFLSRSQMSLAGFHEHWLGGIDCMRKSYSKLEEYHGYTFPIAATMLLSGQYEDDVDDLVEVVYTDQGGNDSLFNKRQVRDQVMRLGNLALKHNMDYNVPVGVIRRQDCAHSYTGKVYTYDGLYKVVKCWDDKDVSEFTVFKYHLKRLQPRSKLALKDQVRTIRGKVSKVLYALPGLVCMDISNGQEDICIPATNVIDNPAVAPSGKFNITKLLSRSSLCFTYIKSVKVADNVILPQTDHGCKCKGNCNDRRSCSCAKRNGSDFPYVRRDGGRLIEAKDVVFECGPNCVCGPRCVNRTSQQGLKYQLEVYRTKDKGWAVRSLDFIPSGAPVCEYTGVLKKTETEELDSVSENDFIFEIDCLQTMNEIGVREEDSEPPLSLLVVSEVEEEEGVVEDELGRRGCNVSVPTSDVVVLTNDEESESAPEFCIDAGLYGNVARFINHSCEPNLFVQCVLSSHDDVRLARVVLFAADDIPPMQELTYDYGYQLDSVVGPDGKIKKMPCNCGTADCRKRLY</sequence>
<feature type="domain" description="Pre-SET" evidence="10">
    <location>
        <begin position="418"/>
        <end position="480"/>
    </location>
</feature>
<keyword evidence="4" id="KW-0808">Transferase</keyword>
<evidence type="ECO:0000259" key="9">
    <source>
        <dbReference type="PROSITE" id="PS50280"/>
    </source>
</evidence>
<evidence type="ECO:0000256" key="4">
    <source>
        <dbReference type="ARBA" id="ARBA00022679"/>
    </source>
</evidence>